<dbReference type="InterPro" id="IPR032675">
    <property type="entry name" value="LRR_dom_sf"/>
</dbReference>
<feature type="domain" description="F-box" evidence="17">
    <location>
        <begin position="85"/>
        <end position="131"/>
    </location>
</feature>
<evidence type="ECO:0000256" key="5">
    <source>
        <dbReference type="ARBA" id="ARBA00022553"/>
    </source>
</evidence>
<evidence type="ECO:0000256" key="13">
    <source>
        <dbReference type="ARBA" id="ARBA00071634"/>
    </source>
</evidence>
<evidence type="ECO:0000256" key="9">
    <source>
        <dbReference type="ARBA" id="ARBA00022843"/>
    </source>
</evidence>
<dbReference type="GO" id="GO:0000086">
    <property type="term" value="P:G2/M transition of mitotic cell cycle"/>
    <property type="evidence" value="ECO:0007669"/>
    <property type="project" value="TreeGrafter"/>
</dbReference>
<dbReference type="GO" id="GO:0070534">
    <property type="term" value="P:protein K63-linked ubiquitination"/>
    <property type="evidence" value="ECO:0007669"/>
    <property type="project" value="UniProtKB-ARBA"/>
</dbReference>
<keyword evidence="19" id="KW-1185">Reference proteome</keyword>
<dbReference type="PROSITE" id="PS50181">
    <property type="entry name" value="FBOX"/>
    <property type="match status" value="1"/>
</dbReference>
<dbReference type="InterPro" id="IPR036047">
    <property type="entry name" value="F-box-like_dom_sf"/>
</dbReference>
<dbReference type="GeneTree" id="ENSGT00390000007918"/>
<dbReference type="GO" id="GO:0019005">
    <property type="term" value="C:SCF ubiquitin ligase complex"/>
    <property type="evidence" value="ECO:0007669"/>
    <property type="project" value="UniProtKB-ARBA"/>
</dbReference>
<dbReference type="Proteomes" id="UP000694580">
    <property type="component" value="Chromosome 5"/>
</dbReference>
<evidence type="ECO:0000256" key="14">
    <source>
        <dbReference type="ARBA" id="ARBA00077776"/>
    </source>
</evidence>
<keyword evidence="9" id="KW-0832">Ubl conjugation</keyword>
<dbReference type="GO" id="GO:0005634">
    <property type="term" value="C:nucleus"/>
    <property type="evidence" value="ECO:0007669"/>
    <property type="project" value="UniProtKB-SubCell"/>
</dbReference>
<reference evidence="18" key="3">
    <citation type="submission" date="2025-09" db="UniProtKB">
        <authorList>
            <consortium name="Ensembl"/>
        </authorList>
    </citation>
    <scope>IDENTIFICATION</scope>
</reference>
<dbReference type="GO" id="GO:0140767">
    <property type="term" value="F:enzyme-substrate adaptor activity"/>
    <property type="evidence" value="ECO:0007669"/>
    <property type="project" value="UniProtKB-ARBA"/>
</dbReference>
<keyword evidence="7" id="KW-0677">Repeat</keyword>
<dbReference type="GO" id="GO:0000082">
    <property type="term" value="P:G1/S transition of mitotic cell cycle"/>
    <property type="evidence" value="ECO:0007669"/>
    <property type="project" value="UniProtKB-ARBA"/>
</dbReference>
<evidence type="ECO:0000313" key="18">
    <source>
        <dbReference type="Ensembl" id="ENSDCDP00010052233.1"/>
    </source>
</evidence>
<dbReference type="SUPFAM" id="SSF52047">
    <property type="entry name" value="RNI-like"/>
    <property type="match status" value="1"/>
</dbReference>
<dbReference type="GO" id="GO:0031146">
    <property type="term" value="P:SCF-dependent proteasomal ubiquitin-dependent protein catabolic process"/>
    <property type="evidence" value="ECO:0007669"/>
    <property type="project" value="TreeGrafter"/>
</dbReference>
<accession>A0AAY4E3M2</accession>
<dbReference type="CDD" id="cd22114">
    <property type="entry name" value="F-box_FBXL1"/>
    <property type="match status" value="1"/>
</dbReference>
<evidence type="ECO:0000256" key="6">
    <source>
        <dbReference type="ARBA" id="ARBA00022614"/>
    </source>
</evidence>
<evidence type="ECO:0000256" key="12">
    <source>
        <dbReference type="ARBA" id="ARBA00056227"/>
    </source>
</evidence>
<dbReference type="SUPFAM" id="SSF81383">
    <property type="entry name" value="F-box domain"/>
    <property type="match status" value="1"/>
</dbReference>
<reference evidence="18 19" key="1">
    <citation type="submission" date="2020-06" db="EMBL/GenBank/DDBJ databases">
        <authorList>
            <consortium name="Wellcome Sanger Institute Data Sharing"/>
        </authorList>
    </citation>
    <scope>NUCLEOTIDE SEQUENCE [LARGE SCALE GENOMIC DNA]</scope>
</reference>
<dbReference type="FunFam" id="3.80.10.10:FF:000105">
    <property type="entry name" value="S-phase kinase-associated protein 2"/>
    <property type="match status" value="1"/>
</dbReference>
<dbReference type="GO" id="GO:0051726">
    <property type="term" value="P:regulation of cell cycle"/>
    <property type="evidence" value="ECO:0007669"/>
    <property type="project" value="TreeGrafter"/>
</dbReference>
<dbReference type="GO" id="GO:0005829">
    <property type="term" value="C:cytosol"/>
    <property type="evidence" value="ECO:0007669"/>
    <property type="project" value="TreeGrafter"/>
</dbReference>
<dbReference type="Gene3D" id="3.80.10.10">
    <property type="entry name" value="Ribonuclease Inhibitor"/>
    <property type="match status" value="1"/>
</dbReference>
<keyword evidence="11" id="KW-0539">Nucleus</keyword>
<dbReference type="PANTHER" id="PTHR16134:SF32">
    <property type="entry name" value="S-PHASE KINASE-ASSOCIATED PROTEIN 2"/>
    <property type="match status" value="1"/>
</dbReference>
<evidence type="ECO:0000256" key="10">
    <source>
        <dbReference type="ARBA" id="ARBA00022990"/>
    </source>
</evidence>
<keyword evidence="8" id="KW-0833">Ubl conjugation pathway</keyword>
<proteinExistence type="predicted"/>
<feature type="region of interest" description="Disordered" evidence="16">
    <location>
        <begin position="11"/>
        <end position="39"/>
    </location>
</feature>
<comment type="subcellular location">
    <subcellularLocation>
        <location evidence="2">Cytoplasm</location>
    </subcellularLocation>
    <subcellularLocation>
        <location evidence="1">Nucleus</location>
    </subcellularLocation>
</comment>
<dbReference type="Pfam" id="PF12937">
    <property type="entry name" value="F-box-like"/>
    <property type="match status" value="1"/>
</dbReference>
<dbReference type="AlphaFoldDB" id="A0AAY4E3M2"/>
<evidence type="ECO:0000256" key="7">
    <source>
        <dbReference type="ARBA" id="ARBA00022737"/>
    </source>
</evidence>
<dbReference type="PANTHER" id="PTHR16134">
    <property type="entry name" value="F-BOX/TPR REPEAT PROTEIN POF3"/>
    <property type="match status" value="1"/>
</dbReference>
<dbReference type="Ensembl" id="ENSDCDT00010062715.1">
    <property type="protein sequence ID" value="ENSDCDP00010052233.1"/>
    <property type="gene ID" value="ENSDCDG00010030580.1"/>
</dbReference>
<keyword evidence="6" id="KW-0433">Leucine-rich repeat</keyword>
<comment type="pathway">
    <text evidence="3">Protein modification; protein ubiquitination.</text>
</comment>
<evidence type="ECO:0000256" key="4">
    <source>
        <dbReference type="ARBA" id="ARBA00022490"/>
    </source>
</evidence>
<keyword evidence="4" id="KW-0963">Cytoplasm</keyword>
<evidence type="ECO:0000259" key="17">
    <source>
        <dbReference type="PROSITE" id="PS50181"/>
    </source>
</evidence>
<evidence type="ECO:0000256" key="8">
    <source>
        <dbReference type="ARBA" id="ARBA00022786"/>
    </source>
</evidence>
<dbReference type="InterPro" id="IPR001810">
    <property type="entry name" value="F-box_dom"/>
</dbReference>
<comment type="function">
    <text evidence="12">Substrate recognition component of a SCF (SKP1-CUL1-F-box protein) E3 ubiquitin-protein ligase complex which mediates the ubiquitination and subsequent proteasomal degradation of target proteins involved in cell cycle progression, signal transduction and transcription. Specifically recognizes phosphorylated CDKN1B/p27kip and is involved in regulation of G1/S transition. Degradation of CDKN1B/p27kip also requires CKS1. Recognizes target proteins ORC1, CDT1, RBL2, KMT2A/MLL1, CDK9, RAG2, NBN, FOXO1, UBP43, YTHDF2, and probably MYC, TOB1 and TAL1. Degradation of TAL1 also requires STUB1. Recognizes CDKN1A in association with CCNE1 or CCNE2 and CDK2. Promotes ubiquitination and destruction of CDH1 in a CK1-dependent manner, thereby regulating cell migration. Following phosphorylation in response to DNA damage, mediates 'Lys-63'-linked ubiquitination of NBN, promoting ATM recruitment to DNA damage sites and DNA repair via homologous recombination.</text>
</comment>
<dbReference type="SMART" id="SM00256">
    <property type="entry name" value="FBOX"/>
    <property type="match status" value="1"/>
</dbReference>
<keyword evidence="5" id="KW-0597">Phosphoprotein</keyword>
<evidence type="ECO:0000256" key="15">
    <source>
        <dbReference type="ARBA" id="ARBA00081589"/>
    </source>
</evidence>
<dbReference type="SMART" id="SM00367">
    <property type="entry name" value="LRR_CC"/>
    <property type="match status" value="4"/>
</dbReference>
<evidence type="ECO:0000256" key="16">
    <source>
        <dbReference type="SAM" id="MobiDB-lite"/>
    </source>
</evidence>
<keyword evidence="10" id="KW-0007">Acetylation</keyword>
<dbReference type="GO" id="GO:1905168">
    <property type="term" value="P:positive regulation of double-strand break repair via homologous recombination"/>
    <property type="evidence" value="ECO:0007669"/>
    <property type="project" value="UniProtKB-ARBA"/>
</dbReference>
<reference evidence="18" key="2">
    <citation type="submission" date="2025-08" db="UniProtKB">
        <authorList>
            <consortium name="Ensembl"/>
        </authorList>
    </citation>
    <scope>IDENTIFICATION</scope>
</reference>
<name>A0AAY4E3M2_9TELE</name>
<gene>
    <name evidence="18" type="primary">SKP2</name>
</gene>
<evidence type="ECO:0000256" key="2">
    <source>
        <dbReference type="ARBA" id="ARBA00004496"/>
    </source>
</evidence>
<evidence type="ECO:0000256" key="1">
    <source>
        <dbReference type="ARBA" id="ARBA00004123"/>
    </source>
</evidence>
<evidence type="ECO:0000256" key="3">
    <source>
        <dbReference type="ARBA" id="ARBA00004906"/>
    </source>
</evidence>
<dbReference type="InterPro" id="IPR006553">
    <property type="entry name" value="Leu-rich_rpt_Cys-con_subtyp"/>
</dbReference>
<evidence type="ECO:0000256" key="11">
    <source>
        <dbReference type="ARBA" id="ARBA00023242"/>
    </source>
</evidence>
<organism evidence="18 19">
    <name type="scientific">Denticeps clupeoides</name>
    <name type="common">denticle herring</name>
    <dbReference type="NCBI Taxonomy" id="299321"/>
    <lineage>
        <taxon>Eukaryota</taxon>
        <taxon>Metazoa</taxon>
        <taxon>Chordata</taxon>
        <taxon>Craniata</taxon>
        <taxon>Vertebrata</taxon>
        <taxon>Euteleostomi</taxon>
        <taxon>Actinopterygii</taxon>
        <taxon>Neopterygii</taxon>
        <taxon>Teleostei</taxon>
        <taxon>Clupei</taxon>
        <taxon>Clupeiformes</taxon>
        <taxon>Denticipitoidei</taxon>
        <taxon>Denticipitidae</taxon>
        <taxon>Denticeps</taxon>
    </lineage>
</organism>
<sequence>MSLGSGPLQELPCFTGNGDGALKTRRKRPPSRGGCDHGENTPQDLIQCWSPPHKLACASVREKENDEYEEFVLARRPRRRKERAGKCWDGLPDELLLRIFSYLGLRDLLKMSRVCKRWHRLWCDESLWRGVDLAGKAQLNAALGQVLALGVLRLRCPYTFVGEIDLQHKRNLRVQHMDLSGCNISTGVLETIISGCRQLQNLSLEGLVLSDAILQSLGQNIELLRLNLSGCSGFSSEPLGEMLKACNRLTELNISWCDFSSNHVKAVISNVTSDLSQLNMSGYRQNLTMEDVKCLVDRCPNLECLDLSDSVLVTAECLAVLQKLPSLRHLGLSRCYQIHAAALLDFVKFSELQSLEVFGIIPDGYLPTLKKGLPQISINTRCFSDVARPTPSSRKDSTIWGMHCFAKLLNFKFSHKNY</sequence>
<evidence type="ECO:0000313" key="19">
    <source>
        <dbReference type="Proteomes" id="UP000694580"/>
    </source>
</evidence>
<protein>
    <recommendedName>
        <fullName evidence="13">S-phase kinase-associated protein 2</fullName>
    </recommendedName>
    <alternativeName>
        <fullName evidence="15">Cyclin-A/CDK2-associated protein p45</fullName>
    </alternativeName>
    <alternativeName>
        <fullName evidence="14">F-box protein Skp2</fullName>
    </alternativeName>
</protein>